<dbReference type="InterPro" id="IPR017871">
    <property type="entry name" value="ABC_transporter-like_CS"/>
</dbReference>
<evidence type="ECO:0000313" key="6">
    <source>
        <dbReference type="Proteomes" id="UP001143480"/>
    </source>
</evidence>
<sequence length="642" mass="69892">MAEMGGRLRAYRAAAITPRLFILQQLPHAGWPLVWLLSLVNVALGLLPVIFVVATSVLIGRVPAAAAAGTGSAEWGALVSAFVVASAVFLAQQMLTPLQATLGELMQHRVNGYFHHRLMSVAMRSTGMAPLEDDTTQAAMQQASEMLQTAFRTPGHAASGMLAYIARYGRLLGLAVLVGVVGSWWWALLVLVATMAFRYGQRGATMRMWVRMWTALSAYRRERDYFRDLGLAGATGKEMRVFGLTGWVGERYRDSAVEALTPVWAQRRRYMLYHFLWYTAFALLADGLVLALMVRTAATGQLGLTGLAMGLQATIGAILLGEYYPEADANTQFGMGAVSALEDFDRRVAAYPEPAPAADPTVSAAGLPAHTIRFADVSFTYKGATRPVFDGLDLTLRAGERTAVVGLNGAGKSTLVKLLARLHEPDGGAVLVDGRDVREFPVDAWRRQLAVIFQDFNRYELSVTDNIAFGAIERTAEPAAVRSAAGKMSLLPALDALPRGFDTPLSRQYTDGADLSGGQWQRLAIARALYAVDAGARVLVLDEPTAALDIRAEAAFFDELAEVTRGATTLLISHRFSSVRRADRIVVLDRGRVIEDGTHESLLADGGRYAELFRLQAERFEADPYADLADDAHDEPGRERIW</sequence>
<dbReference type="GO" id="GO:0005524">
    <property type="term" value="F:ATP binding"/>
    <property type="evidence" value="ECO:0007669"/>
    <property type="project" value="UniProtKB-KW"/>
</dbReference>
<dbReference type="InterPro" id="IPR003593">
    <property type="entry name" value="AAA+_ATPase"/>
</dbReference>
<dbReference type="PANTHER" id="PTHR24221:SF646">
    <property type="entry name" value="HAEMOLYSIN SECRETION ATP-BINDING PROTEIN"/>
    <property type="match status" value="1"/>
</dbReference>
<dbReference type="AlphaFoldDB" id="A0A9W6NJF3"/>
<keyword evidence="2" id="KW-0067">ATP-binding</keyword>
<reference evidence="5" key="1">
    <citation type="journal article" date="2014" name="Int. J. Syst. Evol. Microbiol.">
        <title>Complete genome sequence of Corynebacterium casei LMG S-19264T (=DSM 44701T), isolated from a smear-ripened cheese.</title>
        <authorList>
            <consortium name="US DOE Joint Genome Institute (JGI-PGF)"/>
            <person name="Walter F."/>
            <person name="Albersmeier A."/>
            <person name="Kalinowski J."/>
            <person name="Ruckert C."/>
        </authorList>
    </citation>
    <scope>NUCLEOTIDE SEQUENCE</scope>
    <source>
        <strain evidence="5">VKM Ac-1321</strain>
    </source>
</reference>
<dbReference type="PROSITE" id="PS00211">
    <property type="entry name" value="ABC_TRANSPORTER_1"/>
    <property type="match status" value="1"/>
</dbReference>
<dbReference type="Proteomes" id="UP001143480">
    <property type="component" value="Unassembled WGS sequence"/>
</dbReference>
<dbReference type="InterPro" id="IPR027417">
    <property type="entry name" value="P-loop_NTPase"/>
</dbReference>
<organism evidence="5 6">
    <name type="scientific">Dactylosporangium matsuzakiense</name>
    <dbReference type="NCBI Taxonomy" id="53360"/>
    <lineage>
        <taxon>Bacteria</taxon>
        <taxon>Bacillati</taxon>
        <taxon>Actinomycetota</taxon>
        <taxon>Actinomycetes</taxon>
        <taxon>Micromonosporales</taxon>
        <taxon>Micromonosporaceae</taxon>
        <taxon>Dactylosporangium</taxon>
    </lineage>
</organism>
<dbReference type="InterPro" id="IPR039421">
    <property type="entry name" value="Type_1_exporter"/>
</dbReference>
<feature type="domain" description="ABC transporter" evidence="4">
    <location>
        <begin position="372"/>
        <end position="615"/>
    </location>
</feature>
<keyword evidence="3" id="KW-1133">Transmembrane helix</keyword>
<evidence type="ECO:0000256" key="1">
    <source>
        <dbReference type="ARBA" id="ARBA00022741"/>
    </source>
</evidence>
<proteinExistence type="predicted"/>
<keyword evidence="6" id="KW-1185">Reference proteome</keyword>
<dbReference type="PANTHER" id="PTHR24221">
    <property type="entry name" value="ATP-BINDING CASSETTE SUB-FAMILY B"/>
    <property type="match status" value="1"/>
</dbReference>
<name>A0A9W6NJF3_9ACTN</name>
<evidence type="ECO:0000259" key="4">
    <source>
        <dbReference type="PROSITE" id="PS50893"/>
    </source>
</evidence>
<keyword evidence="3" id="KW-0812">Transmembrane</keyword>
<comment type="caution">
    <text evidence="5">The sequence shown here is derived from an EMBL/GenBank/DDBJ whole genome shotgun (WGS) entry which is preliminary data.</text>
</comment>
<protein>
    <submittedName>
        <fullName evidence="5">Multidrug ABC transporter permease</fullName>
    </submittedName>
</protein>
<dbReference type="Gene3D" id="3.40.50.300">
    <property type="entry name" value="P-loop containing nucleotide triphosphate hydrolases"/>
    <property type="match status" value="1"/>
</dbReference>
<dbReference type="SUPFAM" id="SSF52540">
    <property type="entry name" value="P-loop containing nucleoside triphosphate hydrolases"/>
    <property type="match status" value="1"/>
</dbReference>
<dbReference type="GO" id="GO:0034040">
    <property type="term" value="F:ATPase-coupled lipid transmembrane transporter activity"/>
    <property type="evidence" value="ECO:0007669"/>
    <property type="project" value="TreeGrafter"/>
</dbReference>
<dbReference type="GO" id="GO:0016887">
    <property type="term" value="F:ATP hydrolysis activity"/>
    <property type="evidence" value="ECO:0007669"/>
    <property type="project" value="InterPro"/>
</dbReference>
<evidence type="ECO:0000256" key="3">
    <source>
        <dbReference type="SAM" id="Phobius"/>
    </source>
</evidence>
<feature type="transmembrane region" description="Helical" evidence="3">
    <location>
        <begin position="33"/>
        <end position="54"/>
    </location>
</feature>
<dbReference type="PROSITE" id="PS50893">
    <property type="entry name" value="ABC_TRANSPORTER_2"/>
    <property type="match status" value="1"/>
</dbReference>
<dbReference type="SMART" id="SM00382">
    <property type="entry name" value="AAA"/>
    <property type="match status" value="1"/>
</dbReference>
<evidence type="ECO:0000256" key="2">
    <source>
        <dbReference type="ARBA" id="ARBA00022840"/>
    </source>
</evidence>
<evidence type="ECO:0000313" key="5">
    <source>
        <dbReference type="EMBL" id="GLK99188.1"/>
    </source>
</evidence>
<dbReference type="EMBL" id="BSFP01000003">
    <property type="protein sequence ID" value="GLK99188.1"/>
    <property type="molecule type" value="Genomic_DNA"/>
</dbReference>
<keyword evidence="1" id="KW-0547">Nucleotide-binding</keyword>
<feature type="transmembrane region" description="Helical" evidence="3">
    <location>
        <begin position="75"/>
        <end position="95"/>
    </location>
</feature>
<feature type="transmembrane region" description="Helical" evidence="3">
    <location>
        <begin position="275"/>
        <end position="294"/>
    </location>
</feature>
<feature type="transmembrane region" description="Helical" evidence="3">
    <location>
        <begin position="171"/>
        <end position="197"/>
    </location>
</feature>
<dbReference type="InterPro" id="IPR003439">
    <property type="entry name" value="ABC_transporter-like_ATP-bd"/>
</dbReference>
<reference evidence="5" key="2">
    <citation type="submission" date="2023-01" db="EMBL/GenBank/DDBJ databases">
        <authorList>
            <person name="Sun Q."/>
            <person name="Evtushenko L."/>
        </authorList>
    </citation>
    <scope>NUCLEOTIDE SEQUENCE</scope>
    <source>
        <strain evidence="5">VKM Ac-1321</strain>
    </source>
</reference>
<dbReference type="Pfam" id="PF00005">
    <property type="entry name" value="ABC_tran"/>
    <property type="match status" value="1"/>
</dbReference>
<gene>
    <name evidence="5" type="ORF">GCM10017581_009290</name>
</gene>
<keyword evidence="3" id="KW-0472">Membrane</keyword>
<accession>A0A9W6NJF3</accession>